<gene>
    <name evidence="2" type="ORF">VitviT2T_028625</name>
</gene>
<dbReference type="EMBL" id="CP126665">
    <property type="protein sequence ID" value="WKA11095.1"/>
    <property type="molecule type" value="Genomic_DNA"/>
</dbReference>
<sequence>MIMMKGLRKNGLYNLQGEIVVGTSIVVAKDGNETAKLLHMRLGHVSEKGLQILSQQGLLGKEKQPSLSFCEQCILRKKTKVKFNLSRHTTK</sequence>
<dbReference type="Pfam" id="PF13976">
    <property type="entry name" value="gag_pre-integrs"/>
    <property type="match status" value="1"/>
</dbReference>
<reference evidence="2 3" key="1">
    <citation type="journal article" date="2023" name="Hortic Res">
        <title>The complete reference genome for grapevine (Vitis vinifera L.) genetics and breeding.</title>
        <authorList>
            <person name="Shi X."/>
            <person name="Cao S."/>
            <person name="Wang X."/>
            <person name="Huang S."/>
            <person name="Wang Y."/>
            <person name="Liu Z."/>
            <person name="Liu W."/>
            <person name="Leng X."/>
            <person name="Peng Y."/>
            <person name="Wang N."/>
            <person name="Wang Y."/>
            <person name="Ma Z."/>
            <person name="Xu X."/>
            <person name="Zhang F."/>
            <person name="Xue H."/>
            <person name="Zhong H."/>
            <person name="Wang Y."/>
            <person name="Zhang K."/>
            <person name="Velt A."/>
            <person name="Avia K."/>
            <person name="Holtgrawe D."/>
            <person name="Grimplet J."/>
            <person name="Matus J.T."/>
            <person name="Ware D."/>
            <person name="Wu X."/>
            <person name="Wang H."/>
            <person name="Liu C."/>
            <person name="Fang Y."/>
            <person name="Rustenholz C."/>
            <person name="Cheng Z."/>
            <person name="Xiao H."/>
            <person name="Zhou Y."/>
        </authorList>
    </citation>
    <scope>NUCLEOTIDE SEQUENCE [LARGE SCALE GENOMIC DNA]</scope>
    <source>
        <strain evidence="3">cv. Pinot noir / PN40024</strain>
        <tissue evidence="2">Leaf</tissue>
    </source>
</reference>
<evidence type="ECO:0000313" key="3">
    <source>
        <dbReference type="Proteomes" id="UP001227230"/>
    </source>
</evidence>
<evidence type="ECO:0000259" key="1">
    <source>
        <dbReference type="Pfam" id="PF13976"/>
    </source>
</evidence>
<feature type="domain" description="GAG-pre-integrase" evidence="1">
    <location>
        <begin position="11"/>
        <end position="77"/>
    </location>
</feature>
<dbReference type="InterPro" id="IPR025724">
    <property type="entry name" value="GAG-pre-integrase_dom"/>
</dbReference>
<name>A0ABY9DTW8_VITVI</name>
<accession>A0ABY9DTW8</accession>
<organism evidence="2 3">
    <name type="scientific">Vitis vinifera</name>
    <name type="common">Grape</name>
    <dbReference type="NCBI Taxonomy" id="29760"/>
    <lineage>
        <taxon>Eukaryota</taxon>
        <taxon>Viridiplantae</taxon>
        <taxon>Streptophyta</taxon>
        <taxon>Embryophyta</taxon>
        <taxon>Tracheophyta</taxon>
        <taxon>Spermatophyta</taxon>
        <taxon>Magnoliopsida</taxon>
        <taxon>eudicotyledons</taxon>
        <taxon>Gunneridae</taxon>
        <taxon>Pentapetalae</taxon>
        <taxon>rosids</taxon>
        <taxon>Vitales</taxon>
        <taxon>Vitaceae</taxon>
        <taxon>Viteae</taxon>
        <taxon>Vitis</taxon>
    </lineage>
</organism>
<keyword evidence="3" id="KW-1185">Reference proteome</keyword>
<proteinExistence type="predicted"/>
<dbReference type="Proteomes" id="UP001227230">
    <property type="component" value="Chromosome 18"/>
</dbReference>
<evidence type="ECO:0000313" key="2">
    <source>
        <dbReference type="EMBL" id="WKA11095.1"/>
    </source>
</evidence>
<protein>
    <recommendedName>
        <fullName evidence="1">GAG-pre-integrase domain-containing protein</fullName>
    </recommendedName>
</protein>